<reference evidence="1 2" key="1">
    <citation type="journal article" date="2018" name="Genomics">
        <title>Molecular footprints of inshore aquatic adaptation in Indo-Pacific humpback dolphin (Sousa chinensis).</title>
        <authorList>
            <person name="Ming Y."/>
            <person name="Jian J."/>
            <person name="Yu F."/>
            <person name="Yu X."/>
            <person name="Wang J."/>
            <person name="Liu W."/>
        </authorList>
    </citation>
    <scope>NUCLEOTIDE SEQUENCE [LARGE SCALE GENOMIC DNA]</scope>
    <source>
        <strain evidence="1">MY-2018</strain>
        <tissue evidence="1">Skin</tissue>
    </source>
</reference>
<dbReference type="EMBL" id="QWLN02000256">
    <property type="protein sequence ID" value="TEA42150.1"/>
    <property type="molecule type" value="Genomic_DNA"/>
</dbReference>
<dbReference type="AlphaFoldDB" id="A0A484H4E3"/>
<comment type="caution">
    <text evidence="1">The sequence shown here is derived from an EMBL/GenBank/DDBJ whole genome shotgun (WGS) entry which is preliminary data.</text>
</comment>
<dbReference type="Proteomes" id="UP000295264">
    <property type="component" value="Unassembled WGS sequence"/>
</dbReference>
<protein>
    <submittedName>
        <fullName evidence="1">Uncharacterized protein</fullName>
    </submittedName>
</protein>
<evidence type="ECO:0000313" key="2">
    <source>
        <dbReference type="Proteomes" id="UP000295264"/>
    </source>
</evidence>
<gene>
    <name evidence="1" type="ORF">DBR06_SOUSAS6810057</name>
</gene>
<sequence length="85" mass="9556">MLLEDSAHLRINVVSCLEASQKSLGVTLVSPDPEWPCAQHLNPRDILIMYRRAAVFQVVPVLAHLVLLPSPILFRENFLGKHEAM</sequence>
<evidence type="ECO:0000313" key="1">
    <source>
        <dbReference type="EMBL" id="TEA42150.1"/>
    </source>
</evidence>
<keyword evidence="2" id="KW-1185">Reference proteome</keyword>
<organism evidence="1 2">
    <name type="scientific">Sousa chinensis</name>
    <name type="common">Indo-pacific humpbacked dolphin</name>
    <name type="synonym">Steno chinensis</name>
    <dbReference type="NCBI Taxonomy" id="103600"/>
    <lineage>
        <taxon>Eukaryota</taxon>
        <taxon>Metazoa</taxon>
        <taxon>Chordata</taxon>
        <taxon>Craniata</taxon>
        <taxon>Vertebrata</taxon>
        <taxon>Euteleostomi</taxon>
        <taxon>Mammalia</taxon>
        <taxon>Eutheria</taxon>
        <taxon>Laurasiatheria</taxon>
        <taxon>Artiodactyla</taxon>
        <taxon>Whippomorpha</taxon>
        <taxon>Cetacea</taxon>
        <taxon>Odontoceti</taxon>
        <taxon>Delphinidae</taxon>
        <taxon>Sousa</taxon>
    </lineage>
</organism>
<accession>A0A484H4E3</accession>
<proteinExistence type="predicted"/>
<name>A0A484H4E3_SOUCH</name>